<dbReference type="Proteomes" id="UP001162156">
    <property type="component" value="Unassembled WGS sequence"/>
</dbReference>
<feature type="chain" id="PRO_5043776401" description="Secreted protein" evidence="1">
    <location>
        <begin position="30"/>
        <end position="68"/>
    </location>
</feature>
<feature type="signal peptide" evidence="1">
    <location>
        <begin position="1"/>
        <end position="29"/>
    </location>
</feature>
<dbReference type="AlphaFoldDB" id="A0AAV8ZIH8"/>
<comment type="caution">
    <text evidence="2">The sequence shown here is derived from an EMBL/GenBank/DDBJ whole genome shotgun (WGS) entry which is preliminary data.</text>
</comment>
<evidence type="ECO:0008006" key="4">
    <source>
        <dbReference type="Google" id="ProtNLM"/>
    </source>
</evidence>
<protein>
    <recommendedName>
        <fullName evidence="4">Secreted protein</fullName>
    </recommendedName>
</protein>
<name>A0AAV8ZIH8_9CUCU</name>
<dbReference type="PANTHER" id="PTHR38337:SF1">
    <property type="entry name" value="GUSTATORY RECEPTOR"/>
    <property type="match status" value="1"/>
</dbReference>
<keyword evidence="1" id="KW-0732">Signal</keyword>
<dbReference type="EMBL" id="JANEYF010001483">
    <property type="protein sequence ID" value="KAJ8963822.1"/>
    <property type="molecule type" value="Genomic_DNA"/>
</dbReference>
<evidence type="ECO:0000256" key="1">
    <source>
        <dbReference type="SAM" id="SignalP"/>
    </source>
</evidence>
<reference evidence="2" key="1">
    <citation type="journal article" date="2023" name="Insect Mol. Biol.">
        <title>Genome sequencing provides insights into the evolution of gene families encoding plant cell wall-degrading enzymes in longhorned beetles.</title>
        <authorList>
            <person name="Shin N.R."/>
            <person name="Okamura Y."/>
            <person name="Kirsch R."/>
            <person name="Pauchet Y."/>
        </authorList>
    </citation>
    <scope>NUCLEOTIDE SEQUENCE</scope>
    <source>
        <strain evidence="2">RBIC_L_NR</strain>
    </source>
</reference>
<evidence type="ECO:0000313" key="2">
    <source>
        <dbReference type="EMBL" id="KAJ8963822.1"/>
    </source>
</evidence>
<proteinExistence type="predicted"/>
<evidence type="ECO:0000313" key="3">
    <source>
        <dbReference type="Proteomes" id="UP001162156"/>
    </source>
</evidence>
<sequence>MLWKSSTWIILMMKILLVICTLWHDVVQAAVISNYCLQAQLLTSYVQFLREKLLQYPVQPLEWMRVKL</sequence>
<accession>A0AAV8ZIH8</accession>
<dbReference type="PANTHER" id="PTHR38337">
    <property type="entry name" value="AGAP010540-PA"/>
    <property type="match status" value="1"/>
</dbReference>
<gene>
    <name evidence="2" type="ORF">NQ314_005364</name>
</gene>
<organism evidence="2 3">
    <name type="scientific">Rhamnusium bicolor</name>
    <dbReference type="NCBI Taxonomy" id="1586634"/>
    <lineage>
        <taxon>Eukaryota</taxon>
        <taxon>Metazoa</taxon>
        <taxon>Ecdysozoa</taxon>
        <taxon>Arthropoda</taxon>
        <taxon>Hexapoda</taxon>
        <taxon>Insecta</taxon>
        <taxon>Pterygota</taxon>
        <taxon>Neoptera</taxon>
        <taxon>Endopterygota</taxon>
        <taxon>Coleoptera</taxon>
        <taxon>Polyphaga</taxon>
        <taxon>Cucujiformia</taxon>
        <taxon>Chrysomeloidea</taxon>
        <taxon>Cerambycidae</taxon>
        <taxon>Lepturinae</taxon>
        <taxon>Rhagiini</taxon>
        <taxon>Rhamnusium</taxon>
    </lineage>
</organism>
<keyword evidence="3" id="KW-1185">Reference proteome</keyword>